<proteinExistence type="inferred from homology"/>
<accession>A0AA87QA17</accession>
<protein>
    <recommendedName>
        <fullName evidence="3">Cytokinin riboside 5'-monophosphate phosphoribohydrolase</fullName>
        <ecNumber evidence="3">3.2.2.n1</ecNumber>
    </recommendedName>
</protein>
<dbReference type="Proteomes" id="UP000026941">
    <property type="component" value="Unassembled WGS sequence"/>
</dbReference>
<evidence type="ECO:0000313" key="4">
    <source>
        <dbReference type="EMBL" id="GAJ95495.1"/>
    </source>
</evidence>
<evidence type="ECO:0000256" key="3">
    <source>
        <dbReference type="RuleBase" id="RU363015"/>
    </source>
</evidence>
<dbReference type="EMBL" id="BAYX01000012">
    <property type="protein sequence ID" value="GAJ95495.1"/>
    <property type="molecule type" value="Genomic_DNA"/>
</dbReference>
<name>A0AA87QA17_RHIRH</name>
<dbReference type="NCBIfam" id="TIGR00730">
    <property type="entry name" value="Rossman fold protein, TIGR00730 family"/>
    <property type="match status" value="1"/>
</dbReference>
<reference evidence="4 5" key="1">
    <citation type="submission" date="2014-05" db="EMBL/GenBank/DDBJ databases">
        <title>Whole genome shotgun sequence of Rhizobium rhizogenes NBRC 13257.</title>
        <authorList>
            <person name="Katano-Makiyama Y."/>
            <person name="Hosoyama A."/>
            <person name="Hashimoto M."/>
            <person name="Hosoyama Y."/>
            <person name="Noguchi M."/>
            <person name="Tsuchikane K."/>
            <person name="Kimura A."/>
            <person name="Ohji S."/>
            <person name="Ichikawa N."/>
            <person name="Yamazoe A."/>
            <person name="Fujita N."/>
        </authorList>
    </citation>
    <scope>NUCLEOTIDE SEQUENCE [LARGE SCALE GENOMIC DNA]</scope>
    <source>
        <strain evidence="4 5">NBRC 13257</strain>
    </source>
</reference>
<sequence>MRYCVFSGSNNGRKPDYVSAAKRLGKALATSGIGLVYGGASIGLMGTIADAARSNGGEVIGVIPRALAENEVAHTGLADLRIVETMHERKALMAALSDGFIALPGGLGTLEELFEVWTWAQLGYHSKPCGLLDTAGFYRKLESFLDHVVDEAFVTTSHRNILLVEEDAEALLSAMAKGSATLKSRSEQSDFLGALRR</sequence>
<dbReference type="Pfam" id="PF03641">
    <property type="entry name" value="Lysine_decarbox"/>
    <property type="match status" value="1"/>
</dbReference>
<comment type="catalytic activity">
    <reaction evidence="1">
        <text>AMP + H2O = D-ribose 5-phosphate + adenine</text>
        <dbReference type="Rhea" id="RHEA:20129"/>
        <dbReference type="ChEBI" id="CHEBI:15377"/>
        <dbReference type="ChEBI" id="CHEBI:16708"/>
        <dbReference type="ChEBI" id="CHEBI:78346"/>
        <dbReference type="ChEBI" id="CHEBI:456215"/>
        <dbReference type="EC" id="3.2.2.4"/>
    </reaction>
</comment>
<keyword evidence="3" id="KW-0378">Hydrolase</keyword>
<comment type="caution">
    <text evidence="4">The sequence shown here is derived from an EMBL/GenBank/DDBJ whole genome shotgun (WGS) entry which is preliminary data.</text>
</comment>
<keyword evidence="3" id="KW-0203">Cytokinin biosynthesis</keyword>
<dbReference type="EC" id="3.2.2.n1" evidence="3"/>
<dbReference type="InterPro" id="IPR005269">
    <property type="entry name" value="LOG"/>
</dbReference>
<dbReference type="GO" id="GO:0008714">
    <property type="term" value="F:AMP nucleosidase activity"/>
    <property type="evidence" value="ECO:0007669"/>
    <property type="project" value="UniProtKB-EC"/>
</dbReference>
<dbReference type="GO" id="GO:0005829">
    <property type="term" value="C:cytosol"/>
    <property type="evidence" value="ECO:0007669"/>
    <property type="project" value="TreeGrafter"/>
</dbReference>
<evidence type="ECO:0000256" key="2">
    <source>
        <dbReference type="ARBA" id="ARBA00006763"/>
    </source>
</evidence>
<organism evidence="4 5">
    <name type="scientific">Rhizobium rhizogenes NBRC 13257</name>
    <dbReference type="NCBI Taxonomy" id="1220581"/>
    <lineage>
        <taxon>Bacteria</taxon>
        <taxon>Pseudomonadati</taxon>
        <taxon>Pseudomonadota</taxon>
        <taxon>Alphaproteobacteria</taxon>
        <taxon>Hyphomicrobiales</taxon>
        <taxon>Rhizobiaceae</taxon>
        <taxon>Rhizobium/Agrobacterium group</taxon>
        <taxon>Rhizobium</taxon>
    </lineage>
</organism>
<dbReference type="InterPro" id="IPR031100">
    <property type="entry name" value="LOG_fam"/>
</dbReference>
<comment type="similarity">
    <text evidence="2 3">Belongs to the LOG family.</text>
</comment>
<dbReference type="PANTHER" id="PTHR31223">
    <property type="entry name" value="LOG FAMILY PROTEIN YJL055W"/>
    <property type="match status" value="1"/>
</dbReference>
<dbReference type="SUPFAM" id="SSF102405">
    <property type="entry name" value="MCP/YpsA-like"/>
    <property type="match status" value="1"/>
</dbReference>
<dbReference type="PANTHER" id="PTHR31223:SF70">
    <property type="entry name" value="LOG FAMILY PROTEIN YJL055W"/>
    <property type="match status" value="1"/>
</dbReference>
<dbReference type="Gene3D" id="3.40.50.450">
    <property type="match status" value="1"/>
</dbReference>
<evidence type="ECO:0000256" key="1">
    <source>
        <dbReference type="ARBA" id="ARBA00000274"/>
    </source>
</evidence>
<gene>
    <name evidence="4" type="ORF">RRH01S_12_00520</name>
</gene>
<evidence type="ECO:0000313" key="5">
    <source>
        <dbReference type="Proteomes" id="UP000026941"/>
    </source>
</evidence>
<dbReference type="GO" id="GO:0009691">
    <property type="term" value="P:cytokinin biosynthetic process"/>
    <property type="evidence" value="ECO:0007669"/>
    <property type="project" value="UniProtKB-UniRule"/>
</dbReference>
<dbReference type="AlphaFoldDB" id="A0AA87QA17"/>